<dbReference type="SUPFAM" id="SSF55874">
    <property type="entry name" value="ATPase domain of HSP90 chaperone/DNA topoisomerase II/histidine kinase"/>
    <property type="match status" value="1"/>
</dbReference>
<dbReference type="InterPro" id="IPR011006">
    <property type="entry name" value="CheY-like_superfamily"/>
</dbReference>
<evidence type="ECO:0000259" key="7">
    <source>
        <dbReference type="PROSITE" id="PS50109"/>
    </source>
</evidence>
<protein>
    <recommendedName>
        <fullName evidence="2">histidine kinase</fullName>
        <ecNumber evidence="2">2.7.13.3</ecNumber>
    </recommendedName>
</protein>
<dbReference type="PRINTS" id="PR00344">
    <property type="entry name" value="BCTRLSENSOR"/>
</dbReference>
<reference evidence="10" key="1">
    <citation type="journal article" date="2021" name="Microb. Physiol.">
        <title>Proteogenomic Insights into the Physiology of Marine, Sulfate-Reducing, Filamentous Desulfonema limicola and Desulfonema magnum.</title>
        <authorList>
            <person name="Schnaars V."/>
            <person name="Wohlbrand L."/>
            <person name="Scheve S."/>
            <person name="Hinrichs C."/>
            <person name="Reinhardt R."/>
            <person name="Rabus R."/>
        </authorList>
    </citation>
    <scope>NUCLEOTIDE SEQUENCE</scope>
    <source>
        <strain evidence="10">4be13</strain>
    </source>
</reference>
<dbReference type="Pfam" id="PF00072">
    <property type="entry name" value="Response_reg"/>
    <property type="match status" value="1"/>
</dbReference>
<dbReference type="SMART" id="SM00091">
    <property type="entry name" value="PAS"/>
    <property type="match status" value="1"/>
</dbReference>
<keyword evidence="3 4" id="KW-0597">Phosphoprotein</keyword>
<dbReference type="EC" id="2.7.13.3" evidence="2"/>
<evidence type="ECO:0000259" key="8">
    <source>
        <dbReference type="PROSITE" id="PS50110"/>
    </source>
</evidence>
<gene>
    <name evidence="10" type="ORF">dnm_056020</name>
</gene>
<evidence type="ECO:0000256" key="2">
    <source>
        <dbReference type="ARBA" id="ARBA00012438"/>
    </source>
</evidence>
<dbReference type="PROSITE" id="PS50112">
    <property type="entry name" value="PAS"/>
    <property type="match status" value="1"/>
</dbReference>
<dbReference type="SMART" id="SM00448">
    <property type="entry name" value="REC"/>
    <property type="match status" value="1"/>
</dbReference>
<proteinExistence type="predicted"/>
<dbReference type="GO" id="GO:0000155">
    <property type="term" value="F:phosphorelay sensor kinase activity"/>
    <property type="evidence" value="ECO:0007669"/>
    <property type="project" value="InterPro"/>
</dbReference>
<dbReference type="Proteomes" id="UP000663722">
    <property type="component" value="Chromosome"/>
</dbReference>
<dbReference type="SUPFAM" id="SSF47384">
    <property type="entry name" value="Homodimeric domain of signal transducing histidine kinase"/>
    <property type="match status" value="1"/>
</dbReference>
<comment type="catalytic activity">
    <reaction evidence="1">
        <text>ATP + protein L-histidine = ADP + protein N-phospho-L-histidine.</text>
        <dbReference type="EC" id="2.7.13.3"/>
    </reaction>
</comment>
<sequence length="578" mass="65007">MKKNDTSADASALRNHAETEASQRKELSDHDIRHLSDEEIRHLVHELHVHQIELEIQNEELRNKHNKLEEAYCNLEALQRKYYELYDLAPAGYFTLGEKGEILETNFTGAALLGMERGTLTGQPITHFIHRESQDAFYFHRMKVFETKAHQICEIRMKKADGTPFHALLGSAVSQTGTSTPKIWRMAVTDISEQVRLEAELRHAHKMEAVGTLAGGIAHEFNNVLFPVIGYTQLLMQDAPEHSQIHEDLKQIFTSALRAKELVRQILNFSHTDDKSQHRSMKIQTVIEEAVSMLRASLPATVEICEDIDMNTGSVIGNAAQICQVIMNLCTNAYHALPDEKGIITIRLAQVTVDKLSDMKLNSGTYVRLTVTDTGHGMEPHIIERIFDPYFTTKEVGKGTGMGLSVVHGIVMSHDGEIEVRSDPGQGTAFYIWLPVISVKAVSEPEPACSDPLPRGSERILFVDDEEQITGMMTYALERLGYEITALNSSTDALELFRMEPDRFDLVITDMGMPRMPGDELAEQLLNIRPDIPIIICTGFSHRITEEKIKALGIRSLMMKPVCVRDVADTIRKVLDEK</sequence>
<feature type="modified residue" description="4-aspartylphosphate" evidence="4">
    <location>
        <position position="510"/>
    </location>
</feature>
<dbReference type="SUPFAM" id="SSF52172">
    <property type="entry name" value="CheY-like"/>
    <property type="match status" value="1"/>
</dbReference>
<dbReference type="Gene3D" id="1.10.287.130">
    <property type="match status" value="1"/>
</dbReference>
<dbReference type="InterPro" id="IPR005467">
    <property type="entry name" value="His_kinase_dom"/>
</dbReference>
<dbReference type="PANTHER" id="PTHR43065:SF42">
    <property type="entry name" value="TWO-COMPONENT SENSOR PPRA"/>
    <property type="match status" value="1"/>
</dbReference>
<dbReference type="PANTHER" id="PTHR43065">
    <property type="entry name" value="SENSOR HISTIDINE KINASE"/>
    <property type="match status" value="1"/>
</dbReference>
<evidence type="ECO:0000313" key="11">
    <source>
        <dbReference type="Proteomes" id="UP000663722"/>
    </source>
</evidence>
<dbReference type="NCBIfam" id="TIGR00229">
    <property type="entry name" value="sensory_box"/>
    <property type="match status" value="1"/>
</dbReference>
<dbReference type="SMART" id="SM00387">
    <property type="entry name" value="HATPase_c"/>
    <property type="match status" value="1"/>
</dbReference>
<dbReference type="InterPro" id="IPR000014">
    <property type="entry name" value="PAS"/>
</dbReference>
<evidence type="ECO:0000256" key="3">
    <source>
        <dbReference type="ARBA" id="ARBA00022553"/>
    </source>
</evidence>
<evidence type="ECO:0000313" key="10">
    <source>
        <dbReference type="EMBL" id="QTA89546.1"/>
    </source>
</evidence>
<dbReference type="SUPFAM" id="SSF55785">
    <property type="entry name" value="PYP-like sensor domain (PAS domain)"/>
    <property type="match status" value="1"/>
</dbReference>
<evidence type="ECO:0000259" key="9">
    <source>
        <dbReference type="PROSITE" id="PS50112"/>
    </source>
</evidence>
<dbReference type="PROSITE" id="PS50109">
    <property type="entry name" value="HIS_KIN"/>
    <property type="match status" value="1"/>
</dbReference>
<keyword evidence="5" id="KW-0175">Coiled coil</keyword>
<keyword evidence="11" id="KW-1185">Reference proteome</keyword>
<accession>A0A975GQ04</accession>
<dbReference type="CDD" id="cd00130">
    <property type="entry name" value="PAS"/>
    <property type="match status" value="1"/>
</dbReference>
<evidence type="ECO:0000256" key="5">
    <source>
        <dbReference type="SAM" id="Coils"/>
    </source>
</evidence>
<dbReference type="InterPro" id="IPR036890">
    <property type="entry name" value="HATPase_C_sf"/>
</dbReference>
<feature type="domain" description="Histidine kinase" evidence="7">
    <location>
        <begin position="216"/>
        <end position="438"/>
    </location>
</feature>
<dbReference type="InterPro" id="IPR035965">
    <property type="entry name" value="PAS-like_dom_sf"/>
</dbReference>
<dbReference type="SMART" id="SM00388">
    <property type="entry name" value="HisKA"/>
    <property type="match status" value="1"/>
</dbReference>
<feature type="domain" description="Response regulatory" evidence="8">
    <location>
        <begin position="459"/>
        <end position="575"/>
    </location>
</feature>
<dbReference type="InterPro" id="IPR036097">
    <property type="entry name" value="HisK_dim/P_sf"/>
</dbReference>
<dbReference type="EMBL" id="CP061800">
    <property type="protein sequence ID" value="QTA89546.1"/>
    <property type="molecule type" value="Genomic_DNA"/>
</dbReference>
<evidence type="ECO:0000256" key="4">
    <source>
        <dbReference type="PROSITE-ProRule" id="PRU00169"/>
    </source>
</evidence>
<dbReference type="CDD" id="cd00082">
    <property type="entry name" value="HisKA"/>
    <property type="match status" value="1"/>
</dbReference>
<keyword evidence="10" id="KW-0808">Transferase</keyword>
<dbReference type="Gene3D" id="3.40.50.2300">
    <property type="match status" value="1"/>
</dbReference>
<organism evidence="10 11">
    <name type="scientific">Desulfonema magnum</name>
    <dbReference type="NCBI Taxonomy" id="45655"/>
    <lineage>
        <taxon>Bacteria</taxon>
        <taxon>Pseudomonadati</taxon>
        <taxon>Thermodesulfobacteriota</taxon>
        <taxon>Desulfobacteria</taxon>
        <taxon>Desulfobacterales</taxon>
        <taxon>Desulfococcaceae</taxon>
        <taxon>Desulfonema</taxon>
    </lineage>
</organism>
<dbReference type="InterPro" id="IPR001789">
    <property type="entry name" value="Sig_transdc_resp-reg_receiver"/>
</dbReference>
<evidence type="ECO:0000256" key="1">
    <source>
        <dbReference type="ARBA" id="ARBA00000085"/>
    </source>
</evidence>
<dbReference type="Gene3D" id="3.30.565.10">
    <property type="entry name" value="Histidine kinase-like ATPase, C-terminal domain"/>
    <property type="match status" value="1"/>
</dbReference>
<dbReference type="Pfam" id="PF02518">
    <property type="entry name" value="HATPase_c"/>
    <property type="match status" value="1"/>
</dbReference>
<dbReference type="InterPro" id="IPR004358">
    <property type="entry name" value="Sig_transdc_His_kin-like_C"/>
</dbReference>
<dbReference type="CDD" id="cd00156">
    <property type="entry name" value="REC"/>
    <property type="match status" value="1"/>
</dbReference>
<feature type="compositionally biased region" description="Basic and acidic residues" evidence="6">
    <location>
        <begin position="15"/>
        <end position="31"/>
    </location>
</feature>
<dbReference type="PROSITE" id="PS50110">
    <property type="entry name" value="RESPONSE_REGULATORY"/>
    <property type="match status" value="1"/>
</dbReference>
<name>A0A975GQ04_9BACT</name>
<keyword evidence="10" id="KW-0418">Kinase</keyword>
<dbReference type="Pfam" id="PF13426">
    <property type="entry name" value="PAS_9"/>
    <property type="match status" value="1"/>
</dbReference>
<feature type="domain" description="PAS" evidence="9">
    <location>
        <begin position="78"/>
        <end position="135"/>
    </location>
</feature>
<dbReference type="InterPro" id="IPR003594">
    <property type="entry name" value="HATPase_dom"/>
</dbReference>
<dbReference type="InterPro" id="IPR003661">
    <property type="entry name" value="HisK_dim/P_dom"/>
</dbReference>
<feature type="coiled-coil region" evidence="5">
    <location>
        <begin position="51"/>
        <end position="81"/>
    </location>
</feature>
<dbReference type="KEGG" id="dmm:dnm_056020"/>
<dbReference type="AlphaFoldDB" id="A0A975GQ04"/>
<feature type="region of interest" description="Disordered" evidence="6">
    <location>
        <begin position="1"/>
        <end position="31"/>
    </location>
</feature>
<dbReference type="Pfam" id="PF00512">
    <property type="entry name" value="HisKA"/>
    <property type="match status" value="1"/>
</dbReference>
<evidence type="ECO:0000256" key="6">
    <source>
        <dbReference type="SAM" id="MobiDB-lite"/>
    </source>
</evidence>
<dbReference type="Gene3D" id="3.30.450.20">
    <property type="entry name" value="PAS domain"/>
    <property type="match status" value="1"/>
</dbReference>
<dbReference type="RefSeq" id="WP_207678117.1">
    <property type="nucleotide sequence ID" value="NZ_CP061800.1"/>
</dbReference>